<evidence type="ECO:0000313" key="2">
    <source>
        <dbReference type="EMBL" id="AFO10878.1"/>
    </source>
</evidence>
<protein>
    <submittedName>
        <fullName evidence="2">Uncharacterized protein</fullName>
    </submittedName>
</protein>
<gene>
    <name evidence="2" type="ORF">ELB20_12</name>
</gene>
<evidence type="ECO:0000313" key="3">
    <source>
        <dbReference type="Proteomes" id="UP000002921"/>
    </source>
</evidence>
<reference evidence="2 3" key="1">
    <citation type="journal article" date="2013" name="J. Bacteriol.">
        <title>Evolutionary Relationships among Actinophages and a Putative Adaptation for Growth in Streptomyces spp.</title>
        <authorList>
            <person name="Smith M.C."/>
            <person name="Hendrix R.W."/>
            <person name="Dedrick R."/>
            <person name="Mitchell K."/>
            <person name="Ko C.C."/>
            <person name="Russell D."/>
            <person name="Bell E."/>
            <person name="Gregory M."/>
            <person name="Bibb M.J."/>
            <person name="Pethick F."/>
            <person name="Jacobs-Sera D."/>
            <person name="Herron P."/>
            <person name="Buttner M.J."/>
            <person name="Hatfull G.F."/>
        </authorList>
    </citation>
    <scope>NUCLEOTIDE SEQUENCE [LARGE SCALE GENOMIC DNA]</scope>
</reference>
<evidence type="ECO:0000256" key="1">
    <source>
        <dbReference type="SAM" id="MobiDB-lite"/>
    </source>
</evidence>
<organism evidence="2 3">
    <name type="scientific">Streptomyces phage phiELB20</name>
    <dbReference type="NCBI Taxonomy" id="1211278"/>
    <lineage>
        <taxon>Viruses</taxon>
        <taxon>Duplodnaviria</taxon>
        <taxon>Heunggongvirae</taxon>
        <taxon>Uroviricota</taxon>
        <taxon>Caudoviricetes</taxon>
        <taxon>Arquatrovirinae</taxon>
        <taxon>Arequatrovirus</taxon>
        <taxon>Arequatrovirus ELB20</taxon>
    </lineage>
</organism>
<feature type="region of interest" description="Disordered" evidence="1">
    <location>
        <begin position="129"/>
        <end position="155"/>
    </location>
</feature>
<dbReference type="InterPro" id="IPR039452">
    <property type="entry name" value="DUF5403"/>
</dbReference>
<keyword evidence="3" id="KW-1185">Reference proteome</keyword>
<proteinExistence type="predicted"/>
<sequence>MAYIYKGLNGKKMSEVIASLDEVQGEVWERTFEIAARAEALLVQHRAEGVAQIDMAKGDIDAYVVLEDKNRTNQKHDPKKPYSNSAASIEFGRSAYDVEVVDSSGQVVNEYEVGEMEGLFILTEASHLPKKRRAVRTPKTVRIKQKKRKKSGGDG</sequence>
<dbReference type="EMBL" id="JX262376">
    <property type="protein sequence ID" value="AFO10878.1"/>
    <property type="molecule type" value="Genomic_DNA"/>
</dbReference>
<dbReference type="Pfam" id="PF17395">
    <property type="entry name" value="DUF5403"/>
    <property type="match status" value="1"/>
</dbReference>
<name>I6ZYU9_9CAUD</name>
<accession>I6ZYU9</accession>
<dbReference type="Proteomes" id="UP000002921">
    <property type="component" value="Genome"/>
</dbReference>